<dbReference type="GeneID" id="27310044"/>
<gene>
    <name evidence="1" type="ORF">PV09_02071</name>
</gene>
<name>A0A0D1XWN5_9PEZI</name>
<dbReference type="Proteomes" id="UP000053259">
    <property type="component" value="Unassembled WGS sequence"/>
</dbReference>
<accession>A0A0D1XWN5</accession>
<evidence type="ECO:0000313" key="1">
    <source>
        <dbReference type="EMBL" id="KIW07206.1"/>
    </source>
</evidence>
<protein>
    <submittedName>
        <fullName evidence="1">Uncharacterized protein</fullName>
    </submittedName>
</protein>
<organism evidence="1 2">
    <name type="scientific">Verruconis gallopava</name>
    <dbReference type="NCBI Taxonomy" id="253628"/>
    <lineage>
        <taxon>Eukaryota</taxon>
        <taxon>Fungi</taxon>
        <taxon>Dikarya</taxon>
        <taxon>Ascomycota</taxon>
        <taxon>Pezizomycotina</taxon>
        <taxon>Dothideomycetes</taxon>
        <taxon>Pleosporomycetidae</taxon>
        <taxon>Venturiales</taxon>
        <taxon>Sympoventuriaceae</taxon>
        <taxon>Verruconis</taxon>
    </lineage>
</organism>
<dbReference type="EMBL" id="KN847533">
    <property type="protein sequence ID" value="KIW07206.1"/>
    <property type="molecule type" value="Genomic_DNA"/>
</dbReference>
<dbReference type="VEuPathDB" id="FungiDB:PV09_02071"/>
<dbReference type="InParanoid" id="A0A0D1XWN5"/>
<dbReference type="RefSeq" id="XP_016217075.1">
    <property type="nucleotide sequence ID" value="XM_016355059.1"/>
</dbReference>
<dbReference type="HOGENOM" id="CLU_2724141_0_0_1"/>
<keyword evidence="2" id="KW-1185">Reference proteome</keyword>
<evidence type="ECO:0000313" key="2">
    <source>
        <dbReference type="Proteomes" id="UP000053259"/>
    </source>
</evidence>
<dbReference type="AlphaFoldDB" id="A0A0D1XWN5"/>
<reference evidence="1 2" key="1">
    <citation type="submission" date="2015-01" db="EMBL/GenBank/DDBJ databases">
        <title>The Genome Sequence of Ochroconis gallopava CBS43764.</title>
        <authorList>
            <consortium name="The Broad Institute Genomics Platform"/>
            <person name="Cuomo C."/>
            <person name="de Hoog S."/>
            <person name="Gorbushina A."/>
            <person name="Stielow B."/>
            <person name="Teixiera M."/>
            <person name="Abouelleil A."/>
            <person name="Chapman S.B."/>
            <person name="Priest M."/>
            <person name="Young S.K."/>
            <person name="Wortman J."/>
            <person name="Nusbaum C."/>
            <person name="Birren B."/>
        </authorList>
    </citation>
    <scope>NUCLEOTIDE SEQUENCE [LARGE SCALE GENOMIC DNA]</scope>
    <source>
        <strain evidence="1 2">CBS 43764</strain>
    </source>
</reference>
<proteinExistence type="predicted"/>
<sequence length="72" mass="8170">MPRSVFPIFSRQTMHMQQRDMVVKCPKMATADYRFDTSGRDVDDIVDPSFGIGLLPIEMFGMAQVVATVCPW</sequence>